<gene>
    <name evidence="2" type="ORF">NF27_DT00370</name>
</gene>
<feature type="region of interest" description="Disordered" evidence="1">
    <location>
        <begin position="128"/>
        <end position="182"/>
    </location>
</feature>
<feature type="compositionally biased region" description="Basic and acidic residues" evidence="1">
    <location>
        <begin position="164"/>
        <end position="182"/>
    </location>
</feature>
<evidence type="ECO:0000313" key="3">
    <source>
        <dbReference type="Proteomes" id="UP000031258"/>
    </source>
</evidence>
<evidence type="ECO:0000313" key="2">
    <source>
        <dbReference type="EMBL" id="KIE05263.1"/>
    </source>
</evidence>
<reference evidence="2 3" key="1">
    <citation type="submission" date="2014-11" db="EMBL/GenBank/DDBJ databases">
        <title>A Rickettsiales Symbiont of Amoebae With Ancient Features.</title>
        <authorList>
            <person name="Schulz F."/>
            <person name="Martijn J."/>
            <person name="Wascher F."/>
            <person name="Kostanjsek R."/>
            <person name="Ettema T.J."/>
            <person name="Horn M."/>
        </authorList>
    </citation>
    <scope>NUCLEOTIDE SEQUENCE [LARGE SCALE GENOMIC DNA]</scope>
    <source>
        <strain evidence="2 3">UWC36</strain>
    </source>
</reference>
<proteinExistence type="predicted"/>
<feature type="compositionally biased region" description="Basic and acidic residues" evidence="1">
    <location>
        <begin position="128"/>
        <end position="149"/>
    </location>
</feature>
<sequence length="210" mass="24252">MLSVEKLISCRDRIQEEAKKYGFVNVCITAKEELEEEPFKFMVDFNSTYPPKERYFSFKKFLQELLENEYITLCYYSDLKKWLIDPGFPSIQYTLDSAIPLNELTNEPFTDQFARQIAKSQTVCNEVKEQDHKPLEKEKAAESSKKRSFEQIVNDSRNSALGKGADDSSPEKTNKEKKCKVDSKVEKIKYSKDARNLSDRGNGQSIVRGS</sequence>
<feature type="compositionally biased region" description="Polar residues" evidence="1">
    <location>
        <begin position="199"/>
        <end position="210"/>
    </location>
</feature>
<protein>
    <submittedName>
        <fullName evidence="2">Uncharacterized protein</fullName>
    </submittedName>
</protein>
<accession>A0A0C1QMK9</accession>
<dbReference type="EMBL" id="JSWE01000096">
    <property type="protein sequence ID" value="KIE05263.1"/>
    <property type="molecule type" value="Genomic_DNA"/>
</dbReference>
<keyword evidence="3" id="KW-1185">Reference proteome</keyword>
<dbReference type="RefSeq" id="WP_039456287.1">
    <property type="nucleotide sequence ID" value="NZ_JSWE01000096.1"/>
</dbReference>
<evidence type="ECO:0000256" key="1">
    <source>
        <dbReference type="SAM" id="MobiDB-lite"/>
    </source>
</evidence>
<dbReference type="AlphaFoldDB" id="A0A0C1QMK9"/>
<comment type="caution">
    <text evidence="2">The sequence shown here is derived from an EMBL/GenBank/DDBJ whole genome shotgun (WGS) entry which is preliminary data.</text>
</comment>
<name>A0A0C1QMK9_9RICK</name>
<feature type="region of interest" description="Disordered" evidence="1">
    <location>
        <begin position="191"/>
        <end position="210"/>
    </location>
</feature>
<dbReference type="Proteomes" id="UP000031258">
    <property type="component" value="Unassembled WGS sequence"/>
</dbReference>
<organism evidence="2 3">
    <name type="scientific">Candidatus Jidaibacter acanthamoebae</name>
    <dbReference type="NCBI Taxonomy" id="86105"/>
    <lineage>
        <taxon>Bacteria</taxon>
        <taxon>Pseudomonadati</taxon>
        <taxon>Pseudomonadota</taxon>
        <taxon>Alphaproteobacteria</taxon>
        <taxon>Rickettsiales</taxon>
        <taxon>Candidatus Midichloriaceae</taxon>
        <taxon>Candidatus Jidaibacter</taxon>
    </lineage>
</organism>